<dbReference type="GO" id="GO:1902201">
    <property type="term" value="P:negative regulation of bacterial-type flagellum-dependent cell motility"/>
    <property type="evidence" value="ECO:0007669"/>
    <property type="project" value="TreeGrafter"/>
</dbReference>
<gene>
    <name evidence="3" type="ORF">MNBD_GAMMA22-446</name>
</gene>
<dbReference type="EMBL" id="UOFS01000054">
    <property type="protein sequence ID" value="VAX02186.1"/>
    <property type="molecule type" value="Genomic_DNA"/>
</dbReference>
<dbReference type="GO" id="GO:0043709">
    <property type="term" value="P:cell adhesion involved in single-species biofilm formation"/>
    <property type="evidence" value="ECO:0007669"/>
    <property type="project" value="TreeGrafter"/>
</dbReference>
<dbReference type="InterPro" id="IPR029787">
    <property type="entry name" value="Nucleotide_cyclase"/>
</dbReference>
<dbReference type="Gene3D" id="2.60.120.10">
    <property type="entry name" value="Jelly Rolls"/>
    <property type="match status" value="1"/>
</dbReference>
<dbReference type="PROSITE" id="PS50887">
    <property type="entry name" value="GGDEF"/>
    <property type="match status" value="1"/>
</dbReference>
<dbReference type="NCBIfam" id="TIGR00254">
    <property type="entry name" value="GGDEF"/>
    <property type="match status" value="1"/>
</dbReference>
<sequence>MAIQLTESLSENDLVSLELFKSEQESALTWLLPYCKLQTVQANCVILDPKVKNNTLFFVLSGQAEVQLEQQGLKAISYLKPGECIGEMSIIEGISPSAKVVSTQVTTLLTLPGEILWKIIDRSHAVSKNLIYMLSSRIRQDNNVILESLELQQLHEQKSKNDVLTNLFNRRWLDEMLPRIFERYQTQNSSFSIIMLDIDHFKHYNDNYGHLSGDAAIRSIAATITDNIRPNDMAARYGGEEFMVLLPETNKEEAEIIAERLRVAVKTKKIVSENKAELPSITASFGIATSYKNVSLIDLICNADTALYKAKENGRDCIFSEN</sequence>
<dbReference type="PANTHER" id="PTHR45138">
    <property type="entry name" value="REGULATORY COMPONENTS OF SENSORY TRANSDUCTION SYSTEM"/>
    <property type="match status" value="1"/>
</dbReference>
<dbReference type="CDD" id="cd00038">
    <property type="entry name" value="CAP_ED"/>
    <property type="match status" value="1"/>
</dbReference>
<organism evidence="3">
    <name type="scientific">hydrothermal vent metagenome</name>
    <dbReference type="NCBI Taxonomy" id="652676"/>
    <lineage>
        <taxon>unclassified sequences</taxon>
        <taxon>metagenomes</taxon>
        <taxon>ecological metagenomes</taxon>
    </lineage>
</organism>
<name>A0A3B1A8S8_9ZZZZ</name>
<dbReference type="PROSITE" id="PS50042">
    <property type="entry name" value="CNMP_BINDING_3"/>
    <property type="match status" value="1"/>
</dbReference>
<feature type="domain" description="Cyclic nucleotide-binding" evidence="1">
    <location>
        <begin position="19"/>
        <end position="137"/>
    </location>
</feature>
<dbReference type="CDD" id="cd01949">
    <property type="entry name" value="GGDEF"/>
    <property type="match status" value="1"/>
</dbReference>
<dbReference type="GO" id="GO:0052621">
    <property type="term" value="F:diguanylate cyclase activity"/>
    <property type="evidence" value="ECO:0007669"/>
    <property type="project" value="TreeGrafter"/>
</dbReference>
<dbReference type="GO" id="GO:0005886">
    <property type="term" value="C:plasma membrane"/>
    <property type="evidence" value="ECO:0007669"/>
    <property type="project" value="TreeGrafter"/>
</dbReference>
<dbReference type="SUPFAM" id="SSF55073">
    <property type="entry name" value="Nucleotide cyclase"/>
    <property type="match status" value="1"/>
</dbReference>
<dbReference type="InterPro" id="IPR014710">
    <property type="entry name" value="RmlC-like_jellyroll"/>
</dbReference>
<dbReference type="PANTHER" id="PTHR45138:SF9">
    <property type="entry name" value="DIGUANYLATE CYCLASE DGCM-RELATED"/>
    <property type="match status" value="1"/>
</dbReference>
<accession>A0A3B1A8S8</accession>
<dbReference type="InterPro" id="IPR000595">
    <property type="entry name" value="cNMP-bd_dom"/>
</dbReference>
<proteinExistence type="predicted"/>
<dbReference type="InterPro" id="IPR000160">
    <property type="entry name" value="GGDEF_dom"/>
</dbReference>
<dbReference type="SMART" id="SM00267">
    <property type="entry name" value="GGDEF"/>
    <property type="match status" value="1"/>
</dbReference>
<reference evidence="3" key="1">
    <citation type="submission" date="2018-06" db="EMBL/GenBank/DDBJ databases">
        <authorList>
            <person name="Zhirakovskaya E."/>
        </authorList>
    </citation>
    <scope>NUCLEOTIDE SEQUENCE</scope>
</reference>
<evidence type="ECO:0000313" key="3">
    <source>
        <dbReference type="EMBL" id="VAX02186.1"/>
    </source>
</evidence>
<feature type="domain" description="GGDEF" evidence="2">
    <location>
        <begin position="189"/>
        <end position="322"/>
    </location>
</feature>
<dbReference type="Gene3D" id="3.30.70.270">
    <property type="match status" value="1"/>
</dbReference>
<dbReference type="Pfam" id="PF00990">
    <property type="entry name" value="GGDEF"/>
    <property type="match status" value="1"/>
</dbReference>
<protein>
    <submittedName>
        <fullName evidence="3">Diguanylate cyclase (GGDEF domain)</fullName>
    </submittedName>
</protein>
<dbReference type="InterPro" id="IPR050469">
    <property type="entry name" value="Diguanylate_Cyclase"/>
</dbReference>
<dbReference type="SUPFAM" id="SSF51206">
    <property type="entry name" value="cAMP-binding domain-like"/>
    <property type="match status" value="1"/>
</dbReference>
<dbReference type="InterPro" id="IPR043128">
    <property type="entry name" value="Rev_trsase/Diguanyl_cyclase"/>
</dbReference>
<dbReference type="Pfam" id="PF00027">
    <property type="entry name" value="cNMP_binding"/>
    <property type="match status" value="1"/>
</dbReference>
<evidence type="ECO:0000259" key="1">
    <source>
        <dbReference type="PROSITE" id="PS50042"/>
    </source>
</evidence>
<evidence type="ECO:0000259" key="2">
    <source>
        <dbReference type="PROSITE" id="PS50887"/>
    </source>
</evidence>
<dbReference type="AlphaFoldDB" id="A0A3B1A8S8"/>
<dbReference type="InterPro" id="IPR018490">
    <property type="entry name" value="cNMP-bd_dom_sf"/>
</dbReference>
<dbReference type="FunFam" id="3.30.70.270:FF:000001">
    <property type="entry name" value="Diguanylate cyclase domain protein"/>
    <property type="match status" value="1"/>
</dbReference>